<name>A0A4R9KCY8_9LEPT</name>
<keyword evidence="3" id="KW-1185">Reference proteome</keyword>
<evidence type="ECO:0000313" key="2">
    <source>
        <dbReference type="EMBL" id="TGL65713.1"/>
    </source>
</evidence>
<dbReference type="AlphaFoldDB" id="A0A4R9KCY8"/>
<keyword evidence="1" id="KW-0560">Oxidoreductase</keyword>
<dbReference type="PANTHER" id="PTHR35870:SF1">
    <property type="entry name" value="PROTEIN, PUTATIVE (AFU_ORTHOLOGUE AFUA_5G03330)-RELATED"/>
    <property type="match status" value="1"/>
</dbReference>
<evidence type="ECO:0000256" key="1">
    <source>
        <dbReference type="ARBA" id="ARBA00023002"/>
    </source>
</evidence>
<dbReference type="RefSeq" id="WP_135647575.1">
    <property type="nucleotide sequence ID" value="NZ_RQGF01000005.1"/>
</dbReference>
<evidence type="ECO:0000313" key="3">
    <source>
        <dbReference type="Proteomes" id="UP000297762"/>
    </source>
</evidence>
<dbReference type="Pfam" id="PF14027">
    <property type="entry name" value="Questin_oxidase"/>
    <property type="match status" value="1"/>
</dbReference>
<gene>
    <name evidence="2" type="ORF">EHQ64_00670</name>
</gene>
<dbReference type="Proteomes" id="UP000297762">
    <property type="component" value="Unassembled WGS sequence"/>
</dbReference>
<proteinExistence type="predicted"/>
<dbReference type="InterPro" id="IPR025337">
    <property type="entry name" value="Questin_oxidase-like"/>
</dbReference>
<accession>A0A4R9KCY8</accession>
<dbReference type="EMBL" id="RQGF01000005">
    <property type="protein sequence ID" value="TGL65713.1"/>
    <property type="molecule type" value="Genomic_DNA"/>
</dbReference>
<reference evidence="2" key="1">
    <citation type="journal article" date="2019" name="PLoS Negl. Trop. Dis.">
        <title>Revisiting the worldwide diversity of Leptospira species in the environment.</title>
        <authorList>
            <person name="Vincent A.T."/>
            <person name="Schiettekatte O."/>
            <person name="Bourhy P."/>
            <person name="Veyrier F.J."/>
            <person name="Picardeau M."/>
        </authorList>
    </citation>
    <scope>NUCLEOTIDE SEQUENCE [LARGE SCALE GENOMIC DNA]</scope>
    <source>
        <strain evidence="2">201702455</strain>
    </source>
</reference>
<dbReference type="GO" id="GO:0016491">
    <property type="term" value="F:oxidoreductase activity"/>
    <property type="evidence" value="ECO:0007669"/>
    <property type="project" value="UniProtKB-KW"/>
</dbReference>
<dbReference type="OrthoDB" id="6457937at2"/>
<comment type="caution">
    <text evidence="2">The sequence shown here is derived from an EMBL/GenBank/DDBJ whole genome shotgun (WGS) entry which is preliminary data.</text>
</comment>
<protein>
    <submittedName>
        <fullName evidence="2">Questin oxidase family protein</fullName>
    </submittedName>
</protein>
<dbReference type="PANTHER" id="PTHR35870">
    <property type="entry name" value="PROTEIN, PUTATIVE (AFU_ORTHOLOGUE AFUA_5G03330)-RELATED"/>
    <property type="match status" value="1"/>
</dbReference>
<organism evidence="2 3">
    <name type="scientific">Leptospira sarikeiensis</name>
    <dbReference type="NCBI Taxonomy" id="2484943"/>
    <lineage>
        <taxon>Bacteria</taxon>
        <taxon>Pseudomonadati</taxon>
        <taxon>Spirochaetota</taxon>
        <taxon>Spirochaetia</taxon>
        <taxon>Leptospirales</taxon>
        <taxon>Leptospiraceae</taxon>
        <taxon>Leptospira</taxon>
    </lineage>
</organism>
<sequence>MIQYTNDKLDIALEEILDYSADLKNGLTSHATMVVEALYSLGRPEKIPVWLDSYRSEFKTKAPAIKEIKEENWETALGNTNRNTDWVNFFQKELEEKDWKTILDLWVGRLSPGFCSDATHGIIRVGHAVRNLSRSVSELRLRELAEGLGRWACTYQTLPTKEYSDIMKLRPGSAISKIRVVPKGSRKYGGTIVGALKDLDEDPFFSEVIGIVDLSGSVEVTISELTHVFAKVFLENAHDTLGAIVFTHGVTSIVSIRHLLPYVSDKTKRKLLEFGWQSSSSLYASFGDPKKFEIIELNSKTKQELIDKAVENGDEHAIKLTEACLLENDISPDSIYYLAAEKAIKLLEKSK</sequence>